<feature type="domain" description="Aminoglycoside phosphotransferase" evidence="1">
    <location>
        <begin position="28"/>
        <end position="247"/>
    </location>
</feature>
<dbReference type="Gene3D" id="3.30.200.20">
    <property type="entry name" value="Phosphorylase Kinase, domain 1"/>
    <property type="match status" value="1"/>
</dbReference>
<evidence type="ECO:0000313" key="2">
    <source>
        <dbReference type="EMBL" id="GAA4098317.1"/>
    </source>
</evidence>
<evidence type="ECO:0000259" key="1">
    <source>
        <dbReference type="Pfam" id="PF01636"/>
    </source>
</evidence>
<organism evidence="2 3">
    <name type="scientific">Zhongshania borealis</name>
    <dbReference type="NCBI Taxonomy" id="889488"/>
    <lineage>
        <taxon>Bacteria</taxon>
        <taxon>Pseudomonadati</taxon>
        <taxon>Pseudomonadota</taxon>
        <taxon>Gammaproteobacteria</taxon>
        <taxon>Cellvibrionales</taxon>
        <taxon>Spongiibacteraceae</taxon>
        <taxon>Zhongshania</taxon>
    </lineage>
</organism>
<sequence>MNYPLKELHTWCLQQLSLEPADAAAELAVVSGDASFRCYYRLSLAAGGSVIAVHAPPDKEDNLAFATVQALLHSNGARVPALLGWDKPRGFLLQEDFGDQLLWPLLVNSAAADHYYRQAFSALLVMQRIPADQHSLPEYDELRLTAEMTLFSEWFVAGLLGYQLDSDELAMLREVFSLLCRRALAQPQVLVHRDFHSRNIMVLADERLGIIDFQDAVQGPISYDLVSLVRDCYIRWPDEMVDEWIGVYRQMAIRAGLLKGVDEAEFRQDVDWMGLQRHIKVLGIFARLNLRDGKSGYMADLPLVLEYTLNIASRYSEFDQFLQWFELKLMPLICQQSWFKDAE</sequence>
<dbReference type="Pfam" id="PF01636">
    <property type="entry name" value="APH"/>
    <property type="match status" value="1"/>
</dbReference>
<keyword evidence="3" id="KW-1185">Reference proteome</keyword>
<name>A0ABP7WW43_9GAMM</name>
<comment type="caution">
    <text evidence="2">The sequence shown here is derived from an EMBL/GenBank/DDBJ whole genome shotgun (WGS) entry which is preliminary data.</text>
</comment>
<dbReference type="SUPFAM" id="SSF56112">
    <property type="entry name" value="Protein kinase-like (PK-like)"/>
    <property type="match status" value="1"/>
</dbReference>
<gene>
    <name evidence="2" type="ORF">GCM10022414_24030</name>
</gene>
<dbReference type="InterPro" id="IPR002575">
    <property type="entry name" value="Aminoglycoside_PTrfase"/>
</dbReference>
<evidence type="ECO:0000313" key="3">
    <source>
        <dbReference type="Proteomes" id="UP001500392"/>
    </source>
</evidence>
<dbReference type="InterPro" id="IPR011009">
    <property type="entry name" value="Kinase-like_dom_sf"/>
</dbReference>
<reference evidence="3" key="1">
    <citation type="journal article" date="2019" name="Int. J. Syst. Evol. Microbiol.">
        <title>The Global Catalogue of Microorganisms (GCM) 10K type strain sequencing project: providing services to taxonomists for standard genome sequencing and annotation.</title>
        <authorList>
            <consortium name="The Broad Institute Genomics Platform"/>
            <consortium name="The Broad Institute Genome Sequencing Center for Infectious Disease"/>
            <person name="Wu L."/>
            <person name="Ma J."/>
        </authorList>
    </citation>
    <scope>NUCLEOTIDE SEQUENCE [LARGE SCALE GENOMIC DNA]</scope>
    <source>
        <strain evidence="3">JCM 17304</strain>
    </source>
</reference>
<protein>
    <submittedName>
        <fullName evidence="2">Phosphotransferase</fullName>
    </submittedName>
</protein>
<proteinExistence type="predicted"/>
<dbReference type="RefSeq" id="WP_344936258.1">
    <property type="nucleotide sequence ID" value="NZ_BAABDM010000004.1"/>
</dbReference>
<dbReference type="EMBL" id="BAABDM010000004">
    <property type="protein sequence ID" value="GAA4098317.1"/>
    <property type="molecule type" value="Genomic_DNA"/>
</dbReference>
<accession>A0ABP7WW43</accession>
<dbReference type="Gene3D" id="3.90.1200.10">
    <property type="match status" value="1"/>
</dbReference>
<dbReference type="Proteomes" id="UP001500392">
    <property type="component" value="Unassembled WGS sequence"/>
</dbReference>